<dbReference type="PANTHER" id="PTHR37610:SF78">
    <property type="entry name" value="GAG-POLYPEPTIDE OF LTR COPIA-TYPE-RELATED"/>
    <property type="match status" value="1"/>
</dbReference>
<keyword evidence="3" id="KW-1185">Reference proteome</keyword>
<dbReference type="PANTHER" id="PTHR37610">
    <property type="entry name" value="CCHC-TYPE DOMAIN-CONTAINING PROTEIN"/>
    <property type="match status" value="1"/>
</dbReference>
<dbReference type="Pfam" id="PF14244">
    <property type="entry name" value="Retrotran_gag_3"/>
    <property type="match status" value="1"/>
</dbReference>
<dbReference type="EMBL" id="JAIVGD010000005">
    <property type="protein sequence ID" value="KAH0773869.1"/>
    <property type="molecule type" value="Genomic_DNA"/>
</dbReference>
<dbReference type="InterPro" id="IPR029472">
    <property type="entry name" value="Copia-like_N"/>
</dbReference>
<name>A0ABQ7VZF6_SOLTU</name>
<comment type="caution">
    <text evidence="2">The sequence shown here is derived from an EMBL/GenBank/DDBJ whole genome shotgun (WGS) entry which is preliminary data.</text>
</comment>
<sequence length="71" mass="7855">MATTKIDYNHPLFIGPSDTSGSVIIPIKLTGSDNYGIWSRSMRIALLGKKKFGFVTGACSKESCKDEWQEQ</sequence>
<proteinExistence type="predicted"/>
<evidence type="ECO:0000313" key="3">
    <source>
        <dbReference type="Proteomes" id="UP000826656"/>
    </source>
</evidence>
<evidence type="ECO:0000259" key="1">
    <source>
        <dbReference type="Pfam" id="PF14244"/>
    </source>
</evidence>
<accession>A0ABQ7VZF6</accession>
<organism evidence="2 3">
    <name type="scientific">Solanum tuberosum</name>
    <name type="common">Potato</name>
    <dbReference type="NCBI Taxonomy" id="4113"/>
    <lineage>
        <taxon>Eukaryota</taxon>
        <taxon>Viridiplantae</taxon>
        <taxon>Streptophyta</taxon>
        <taxon>Embryophyta</taxon>
        <taxon>Tracheophyta</taxon>
        <taxon>Spermatophyta</taxon>
        <taxon>Magnoliopsida</taxon>
        <taxon>eudicotyledons</taxon>
        <taxon>Gunneridae</taxon>
        <taxon>Pentapetalae</taxon>
        <taxon>asterids</taxon>
        <taxon>lamiids</taxon>
        <taxon>Solanales</taxon>
        <taxon>Solanaceae</taxon>
        <taxon>Solanoideae</taxon>
        <taxon>Solaneae</taxon>
        <taxon>Solanum</taxon>
    </lineage>
</organism>
<gene>
    <name evidence="2" type="ORF">KY290_011006</name>
</gene>
<dbReference type="Proteomes" id="UP000826656">
    <property type="component" value="Unassembled WGS sequence"/>
</dbReference>
<evidence type="ECO:0000313" key="2">
    <source>
        <dbReference type="EMBL" id="KAH0773869.1"/>
    </source>
</evidence>
<protein>
    <recommendedName>
        <fullName evidence="1">Retrotransposon Copia-like N-terminal domain-containing protein</fullName>
    </recommendedName>
</protein>
<reference evidence="2 3" key="1">
    <citation type="journal article" date="2021" name="bioRxiv">
        <title>Chromosome-scale and haplotype-resolved genome assembly of a tetraploid potato cultivar.</title>
        <authorList>
            <person name="Sun H."/>
            <person name="Jiao W.-B."/>
            <person name="Krause K."/>
            <person name="Campoy J.A."/>
            <person name="Goel M."/>
            <person name="Folz-Donahue K."/>
            <person name="Kukat C."/>
            <person name="Huettel B."/>
            <person name="Schneeberger K."/>
        </authorList>
    </citation>
    <scope>NUCLEOTIDE SEQUENCE [LARGE SCALE GENOMIC DNA]</scope>
    <source>
        <strain evidence="2">SolTubOtavaFocal</strain>
        <tissue evidence="2">Leaves</tissue>
    </source>
</reference>
<feature type="domain" description="Retrotransposon Copia-like N-terminal" evidence="1">
    <location>
        <begin position="16"/>
        <end position="61"/>
    </location>
</feature>